<dbReference type="OrthoDB" id="7189112at2"/>
<accession>A0A5R9J8N6</accession>
<dbReference type="InterPro" id="IPR018673">
    <property type="entry name" value="DUF2141"/>
</dbReference>
<protein>
    <submittedName>
        <fullName evidence="1">DUF2141 domain-containing protein</fullName>
    </submittedName>
</protein>
<evidence type="ECO:0000313" key="1">
    <source>
        <dbReference type="EMBL" id="TLU73153.1"/>
    </source>
</evidence>
<dbReference type="AlphaFoldDB" id="A0A5R9J8N6"/>
<name>A0A5R9J8N6_9PROT</name>
<sequence length="189" mass="19309">MGQPVRGDDAAGPAVERAGACGTWANGNVARPRLSDAVGNSTLRVIVSLKSGLGALVIAGLLAGVAQAASLQVVVGNIRDARGHVRIGVCTRQEFLGDLCVHHAVVAAHPGTVTATIDDIPPGAYAVAVYQDVDDSGHLKRGFFGMPQEDVGFSRDPSLGLGPPGFDASALRIGDVGGRIVVTMHHFGS</sequence>
<dbReference type="EMBL" id="VCDI01000002">
    <property type="protein sequence ID" value="TLU73153.1"/>
    <property type="molecule type" value="Genomic_DNA"/>
</dbReference>
<proteinExistence type="predicted"/>
<dbReference type="Proteomes" id="UP000305654">
    <property type="component" value="Unassembled WGS sequence"/>
</dbReference>
<gene>
    <name evidence="1" type="ORF">FE263_06925</name>
</gene>
<reference evidence="1 2" key="1">
    <citation type="submission" date="2019-05" db="EMBL/GenBank/DDBJ databases">
        <authorList>
            <person name="Pankratov T."/>
            <person name="Grouzdev D."/>
        </authorList>
    </citation>
    <scope>NUCLEOTIDE SEQUENCE [LARGE SCALE GENOMIC DNA]</scope>
    <source>
        <strain evidence="1 2">KEBCLARHB70R</strain>
    </source>
</reference>
<keyword evidence="2" id="KW-1185">Reference proteome</keyword>
<organism evidence="1 2">
    <name type="scientific">Lichenicoccus roseus</name>
    <dbReference type="NCBI Taxonomy" id="2683649"/>
    <lineage>
        <taxon>Bacteria</taxon>
        <taxon>Pseudomonadati</taxon>
        <taxon>Pseudomonadota</taxon>
        <taxon>Alphaproteobacteria</taxon>
        <taxon>Acetobacterales</taxon>
        <taxon>Acetobacteraceae</taxon>
        <taxon>Lichenicoccus</taxon>
    </lineage>
</organism>
<comment type="caution">
    <text evidence="1">The sequence shown here is derived from an EMBL/GenBank/DDBJ whole genome shotgun (WGS) entry which is preliminary data.</text>
</comment>
<evidence type="ECO:0000313" key="2">
    <source>
        <dbReference type="Proteomes" id="UP000305654"/>
    </source>
</evidence>
<dbReference type="Pfam" id="PF09912">
    <property type="entry name" value="DUF2141"/>
    <property type="match status" value="1"/>
</dbReference>